<dbReference type="AlphaFoldDB" id="A0A0A8Y6J2"/>
<protein>
    <submittedName>
        <fullName evidence="1">Uncharacterized protein</fullName>
    </submittedName>
</protein>
<name>A0A0A8Y6J2_ARUDO</name>
<evidence type="ECO:0000313" key="1">
    <source>
        <dbReference type="EMBL" id="JAD20683.1"/>
    </source>
</evidence>
<proteinExistence type="predicted"/>
<dbReference type="EMBL" id="GBRH01277212">
    <property type="protein sequence ID" value="JAD20683.1"/>
    <property type="molecule type" value="Transcribed_RNA"/>
</dbReference>
<reference evidence="1" key="1">
    <citation type="submission" date="2014-09" db="EMBL/GenBank/DDBJ databases">
        <authorList>
            <person name="Magalhaes I.L.F."/>
            <person name="Oliveira U."/>
            <person name="Santos F.R."/>
            <person name="Vidigal T.H.D.A."/>
            <person name="Brescovit A.D."/>
            <person name="Santos A.J."/>
        </authorList>
    </citation>
    <scope>NUCLEOTIDE SEQUENCE</scope>
    <source>
        <tissue evidence="1">Shoot tissue taken approximately 20 cm above the soil surface</tissue>
    </source>
</reference>
<organism evidence="1">
    <name type="scientific">Arundo donax</name>
    <name type="common">Giant reed</name>
    <name type="synonym">Donax arundinaceus</name>
    <dbReference type="NCBI Taxonomy" id="35708"/>
    <lineage>
        <taxon>Eukaryota</taxon>
        <taxon>Viridiplantae</taxon>
        <taxon>Streptophyta</taxon>
        <taxon>Embryophyta</taxon>
        <taxon>Tracheophyta</taxon>
        <taxon>Spermatophyta</taxon>
        <taxon>Magnoliopsida</taxon>
        <taxon>Liliopsida</taxon>
        <taxon>Poales</taxon>
        <taxon>Poaceae</taxon>
        <taxon>PACMAD clade</taxon>
        <taxon>Arundinoideae</taxon>
        <taxon>Arundineae</taxon>
        <taxon>Arundo</taxon>
    </lineage>
</organism>
<accession>A0A0A8Y6J2</accession>
<sequence>MPDSSIGFPASDKCHQLLGTSIFLAQKYVVPNHLRQIGPFSISAETAAFLSLPGVTLFYRLAVGTSGELSFRRPAYDDPRF</sequence>
<reference evidence="1" key="2">
    <citation type="journal article" date="2015" name="Data Brief">
        <title>Shoot transcriptome of the giant reed, Arundo donax.</title>
        <authorList>
            <person name="Barrero R.A."/>
            <person name="Guerrero F.D."/>
            <person name="Moolhuijzen P."/>
            <person name="Goolsby J.A."/>
            <person name="Tidwell J."/>
            <person name="Bellgard S.E."/>
            <person name="Bellgard M.I."/>
        </authorList>
    </citation>
    <scope>NUCLEOTIDE SEQUENCE</scope>
    <source>
        <tissue evidence="1">Shoot tissue taken approximately 20 cm above the soil surface</tissue>
    </source>
</reference>